<feature type="compositionally biased region" description="Basic and acidic residues" evidence="1">
    <location>
        <begin position="354"/>
        <end position="368"/>
    </location>
</feature>
<feature type="non-terminal residue" evidence="3">
    <location>
        <position position="1"/>
    </location>
</feature>
<gene>
    <name evidence="3" type="ORF">OTU49_005413</name>
</gene>
<dbReference type="Pfam" id="PF01834">
    <property type="entry name" value="XRCC1_N"/>
    <property type="match status" value="1"/>
</dbReference>
<protein>
    <recommendedName>
        <fullName evidence="2">DNA-repair protein Xrcc1 N-terminal domain-containing protein</fullName>
    </recommendedName>
</protein>
<dbReference type="FunFam" id="2.60.120.260:FF:000025">
    <property type="entry name" value="DNA repair protein XRCC1 isoform X1"/>
    <property type="match status" value="1"/>
</dbReference>
<dbReference type="Proteomes" id="UP001445076">
    <property type="component" value="Unassembled WGS sequence"/>
</dbReference>
<comment type="caution">
    <text evidence="3">The sequence shown here is derived from an EMBL/GenBank/DDBJ whole genome shotgun (WGS) entry which is preliminary data.</text>
</comment>
<dbReference type="Gene3D" id="2.60.120.260">
    <property type="entry name" value="Galactose-binding domain-like"/>
    <property type="match status" value="1"/>
</dbReference>
<sequence>RETKQQQTCGSTHSIFSQNLGFFTMPPVRVKYVASFSSQDPRHTVENLVKGRGSWLSHPTEKMSRLQADLQLEWATTITYIDIGNAGSVMVSVEVGRSSWPTSQPLVTLLPAVSLMTAEEWRAGRNISTVRMFKPVDLSSEALKEKWDKVRVVCLQPFRKDTTQFGLSLFRLHTNVEVSSEAALDKRIIDLDSNTPQTALKKDELVSRMNLSEVKKKTISQKIGWLENKVLNNSEEGNAGPPLNPLMSPVSRAGRLISMASKPQTKMGADIHKSELECEALEFLISLNLSLEDIYSLKVLGVRKQFEKQRQKELSHDEKVIFKDIALDYAKQRLDSLEKQQNSAVKSSENGFLGHERKSFRREKEKKLRSLVKSNENAEREKSKKNMPLQDTHGLNNKKINQSANISTPSRSVGKFTFKRIESSGRSKDLLKNESNSPKNVSSDRLKLRENDNLSFELLSSPHRNSIALSDSKVVTPKKPSRGRPKKTTPQPSLNKQSKLDIWISPKAKRKKENKSYTLSSSDTQEFAFDVDSIEDGFSIIDDEDRISTASSKRTISGGFIDDVPTSQKANAKNKSNSFSSKEDGHQTITWISRSTNYNDNTPGYCLGSKPLDKYGTSKGRKGSMKDGLENGGGSSPLNTDCNIAMVECPVCSEFFQSQEIEDHAASCGLTVLVESDSDSSDNQQTSVKRHKHTKDVEECPVCGALISKSELNDHAADCASAMFD</sequence>
<dbReference type="PANTHER" id="PTHR11370">
    <property type="entry name" value="DNA-REPAIR PROTEIN XRCC1"/>
    <property type="match status" value="1"/>
</dbReference>
<evidence type="ECO:0000313" key="4">
    <source>
        <dbReference type="Proteomes" id="UP001445076"/>
    </source>
</evidence>
<dbReference type="AlphaFoldDB" id="A0AAW0WTC2"/>
<dbReference type="InterPro" id="IPR008979">
    <property type="entry name" value="Galactose-bd-like_sf"/>
</dbReference>
<feature type="region of interest" description="Disordered" evidence="1">
    <location>
        <begin position="340"/>
        <end position="412"/>
    </location>
</feature>
<feature type="domain" description="DNA-repair protein Xrcc1 N-terminal" evidence="2">
    <location>
        <begin position="25"/>
        <end position="171"/>
    </location>
</feature>
<keyword evidence="4" id="KW-1185">Reference proteome</keyword>
<accession>A0AAW0WTC2</accession>
<dbReference type="EMBL" id="JARKIK010000047">
    <property type="protein sequence ID" value="KAK8735493.1"/>
    <property type="molecule type" value="Genomic_DNA"/>
</dbReference>
<feature type="region of interest" description="Disordered" evidence="1">
    <location>
        <begin position="556"/>
        <end position="583"/>
    </location>
</feature>
<feature type="region of interest" description="Disordered" evidence="1">
    <location>
        <begin position="427"/>
        <end position="446"/>
    </location>
</feature>
<reference evidence="3 4" key="1">
    <citation type="journal article" date="2024" name="BMC Genomics">
        <title>Genome assembly of redclaw crayfish (Cherax quadricarinatus) provides insights into its immune adaptation and hypoxia tolerance.</title>
        <authorList>
            <person name="Liu Z."/>
            <person name="Zheng J."/>
            <person name="Li H."/>
            <person name="Fang K."/>
            <person name="Wang S."/>
            <person name="He J."/>
            <person name="Zhou D."/>
            <person name="Weng S."/>
            <person name="Chi M."/>
            <person name="Gu Z."/>
            <person name="He J."/>
            <person name="Li F."/>
            <person name="Wang M."/>
        </authorList>
    </citation>
    <scope>NUCLEOTIDE SEQUENCE [LARGE SCALE GENOMIC DNA]</scope>
    <source>
        <strain evidence="3">ZL_2023a</strain>
    </source>
</reference>
<dbReference type="InterPro" id="IPR002706">
    <property type="entry name" value="Xrcc1_N"/>
</dbReference>
<feature type="region of interest" description="Disordered" evidence="1">
    <location>
        <begin position="467"/>
        <end position="507"/>
    </location>
</feature>
<feature type="compositionally biased region" description="Polar residues" evidence="1">
    <location>
        <begin position="393"/>
        <end position="411"/>
    </location>
</feature>
<name>A0AAW0WTC2_CHEQU</name>
<feature type="compositionally biased region" description="Polar residues" evidence="1">
    <location>
        <begin position="488"/>
        <end position="497"/>
    </location>
</feature>
<dbReference type="GO" id="GO:0005634">
    <property type="term" value="C:nucleus"/>
    <property type="evidence" value="ECO:0007669"/>
    <property type="project" value="InterPro"/>
</dbReference>
<dbReference type="GO" id="GO:0003684">
    <property type="term" value="F:damaged DNA binding"/>
    <property type="evidence" value="ECO:0007669"/>
    <property type="project" value="InterPro"/>
</dbReference>
<evidence type="ECO:0000259" key="2">
    <source>
        <dbReference type="Pfam" id="PF01834"/>
    </source>
</evidence>
<dbReference type="PANTHER" id="PTHR11370:SF4">
    <property type="entry name" value="DNA-REPAIR PROTEIN XRCC1 N-TERMINAL DOMAIN-CONTAINING PROTEIN"/>
    <property type="match status" value="1"/>
</dbReference>
<proteinExistence type="predicted"/>
<dbReference type="GO" id="GO:0006284">
    <property type="term" value="P:base-excision repair"/>
    <property type="evidence" value="ECO:0007669"/>
    <property type="project" value="TreeGrafter"/>
</dbReference>
<dbReference type="SUPFAM" id="SSF49785">
    <property type="entry name" value="Galactose-binding domain-like"/>
    <property type="match status" value="1"/>
</dbReference>
<feature type="compositionally biased region" description="Polar residues" evidence="1">
    <location>
        <begin position="340"/>
        <end position="350"/>
    </location>
</feature>
<feature type="compositionally biased region" description="Low complexity" evidence="1">
    <location>
        <begin position="569"/>
        <end position="580"/>
    </location>
</feature>
<evidence type="ECO:0000313" key="3">
    <source>
        <dbReference type="EMBL" id="KAK8735493.1"/>
    </source>
</evidence>
<dbReference type="GO" id="GO:0000012">
    <property type="term" value="P:single strand break repair"/>
    <property type="evidence" value="ECO:0007669"/>
    <property type="project" value="InterPro"/>
</dbReference>
<organism evidence="3 4">
    <name type="scientific">Cherax quadricarinatus</name>
    <name type="common">Australian red claw crayfish</name>
    <dbReference type="NCBI Taxonomy" id="27406"/>
    <lineage>
        <taxon>Eukaryota</taxon>
        <taxon>Metazoa</taxon>
        <taxon>Ecdysozoa</taxon>
        <taxon>Arthropoda</taxon>
        <taxon>Crustacea</taxon>
        <taxon>Multicrustacea</taxon>
        <taxon>Malacostraca</taxon>
        <taxon>Eumalacostraca</taxon>
        <taxon>Eucarida</taxon>
        <taxon>Decapoda</taxon>
        <taxon>Pleocyemata</taxon>
        <taxon>Astacidea</taxon>
        <taxon>Parastacoidea</taxon>
        <taxon>Parastacidae</taxon>
        <taxon>Cherax</taxon>
    </lineage>
</organism>
<evidence type="ECO:0000256" key="1">
    <source>
        <dbReference type="SAM" id="MobiDB-lite"/>
    </source>
</evidence>